<dbReference type="InterPro" id="IPR027417">
    <property type="entry name" value="P-loop_NTPase"/>
</dbReference>
<dbReference type="RefSeq" id="XP_067059637.1">
    <property type="nucleotide sequence ID" value="XM_067202987.1"/>
</dbReference>
<keyword evidence="11" id="KW-1185">Reference proteome</keyword>
<feature type="compositionally biased region" description="Polar residues" evidence="8">
    <location>
        <begin position="691"/>
        <end position="708"/>
    </location>
</feature>
<dbReference type="Pfam" id="PF00225">
    <property type="entry name" value="Kinesin"/>
    <property type="match status" value="1"/>
</dbReference>
<feature type="region of interest" description="Disordered" evidence="8">
    <location>
        <begin position="548"/>
        <end position="567"/>
    </location>
</feature>
<dbReference type="EMBL" id="JAFHLR010000034">
    <property type="protein sequence ID" value="KAG5467835.1"/>
    <property type="molecule type" value="Genomic_DNA"/>
</dbReference>
<reference evidence="11" key="2">
    <citation type="journal article" date="2021" name="Sci. Data">
        <title>Chromosome-scale genome sequencing, assembly and annotation of six genomes from subfamily Leishmaniinae.</title>
        <authorList>
            <person name="Almutairi H."/>
            <person name="Urbaniak M.D."/>
            <person name="Bates M.D."/>
            <person name="Jariyapan N."/>
            <person name="Kwakye-Nuako G."/>
            <person name="Thomaz Soccol V."/>
            <person name="Al-Salem W.S."/>
            <person name="Dillon R.J."/>
            <person name="Bates P.A."/>
            <person name="Gatherer D."/>
        </authorList>
    </citation>
    <scope>NUCLEOTIDE SEQUENCE [LARGE SCALE GENOMIC DNA]</scope>
</reference>
<dbReference type="GO" id="GO:0005737">
    <property type="term" value="C:cytoplasm"/>
    <property type="evidence" value="ECO:0007669"/>
    <property type="project" value="UniProtKB-SubCell"/>
</dbReference>
<accession>A0A836GLR2</accession>
<dbReference type="GO" id="GO:0007018">
    <property type="term" value="P:microtubule-based movement"/>
    <property type="evidence" value="ECO:0007669"/>
    <property type="project" value="InterPro"/>
</dbReference>
<feature type="compositionally biased region" description="Basic and acidic residues" evidence="8">
    <location>
        <begin position="831"/>
        <end position="842"/>
    </location>
</feature>
<dbReference type="SMR" id="A0A836GLR2"/>
<dbReference type="PANTHER" id="PTHR47969:SF15">
    <property type="entry name" value="CHROMOSOME-ASSOCIATED KINESIN KIF4A-RELATED"/>
    <property type="match status" value="1"/>
</dbReference>
<sequence>MNAEANESDLGLPPSTALQVARNECVWNASMGHLNTSSTHIDPATGNGVITTRESLKDNKRRFGCVRVVVRCRPLHPDTEADNSTECVHIRGDEVVVCDKVKPDAGRSYRFDRVLSAESDQVTTFAEIAPLVEHVLDGFHATVFAYGQTGSGKTYTMDGLRYASIPQQRRVMVPDVEGTPVQRHGIIPRVIQLLFDRTRERQRAAVSENAGVEDSAETLDDGAEYTLRCSFYQIYNEKISDLLRGTGVSADGGEGRLPSLWSSSSALDKPKMDARRRKGIDPGELRVRWHEGDTFRVENLFICTCTSPDEMRAMLFSGIRQKVMRSHLMNHQSSRSHCIFTIYVESRARRNGELLSRSEFSLVDLAGSEKIGHLSHDPSAKLVKESIDINTSLLALGKVITALSSGASAAAWALKSKTRALASRARGGAEQGAGARHIPYRDSKLTMLLKHALGGNSLTIMVACISPSDRYVEETTSTLLYAGRAQNIRNVPHVNEDATTLLIRQLRQEIVQLKAELGYYREMAAKSLVEREGRSDVCKRCGEGVCTISQRPSEPPSTTAHSTPESAATELEVDQLAESLVAACGMLTNLMQVNGQLRELYDEARDVQNAAKRREAQLNAENLALRERLALLEDIVLQDGEELEELSEDKTVQHTHARNAEGAFNSREQPELARASKKRQKSSRTREDTLTAVTEPSSTVALEQQTHGSARGGEAADGSAERGASPQGINLSPITGTVPATAKREHGKLSRSASAALSRSHVWMSTTSSAVPGCASDSWPLSSPVSKIAVAPSNEAEHSCIVRQEVPPGSALSGGASDALLQHRADRALSKKRAIDREDRRPLQYPQKKHKKRCGRLARRLKEYEAHYRMPHTMETYAHYYHEPACRQGAALIVPGVPAIRASEAAAPQVTATLQDMKVTVSKLPKSVVREYVPTSLLQPGMFGCLTFGGGDAEKAPFEQNRSAREARLRAAQHRQRELYRQLHLAAHGPRLEDDVSARFPPSSPSAASPETLGLVRANFSSDRADIAGQREEAKRSRSSFAYPLPLATRSCAPLTTNRTSTVSYCEQSMLQRTRASSDSMARLMDYLERDR</sequence>
<dbReference type="InterPro" id="IPR027640">
    <property type="entry name" value="Kinesin-like_fam"/>
</dbReference>
<dbReference type="PROSITE" id="PS50067">
    <property type="entry name" value="KINESIN_MOTOR_2"/>
    <property type="match status" value="1"/>
</dbReference>
<dbReference type="GO" id="GO:0051231">
    <property type="term" value="P:spindle elongation"/>
    <property type="evidence" value="ECO:0007669"/>
    <property type="project" value="TreeGrafter"/>
</dbReference>
<dbReference type="GO" id="GO:0003777">
    <property type="term" value="F:microtubule motor activity"/>
    <property type="evidence" value="ECO:0007669"/>
    <property type="project" value="InterPro"/>
</dbReference>
<dbReference type="FunFam" id="3.40.850.10:FF:000307">
    <property type="entry name" value="Kinesin-like protein"/>
    <property type="match status" value="1"/>
</dbReference>
<dbReference type="Gene3D" id="3.40.850.10">
    <property type="entry name" value="Kinesin motor domain"/>
    <property type="match status" value="1"/>
</dbReference>
<dbReference type="Proteomes" id="UP000674143">
    <property type="component" value="Unassembled WGS sequence"/>
</dbReference>
<evidence type="ECO:0000313" key="11">
    <source>
        <dbReference type="Proteomes" id="UP000674143"/>
    </source>
</evidence>
<keyword evidence="2" id="KW-0963">Cytoplasm</keyword>
<comment type="similarity">
    <text evidence="6">Belongs to the TRAFAC class myosin-kinesin ATPase superfamily. Kinesin family.</text>
</comment>
<evidence type="ECO:0000256" key="4">
    <source>
        <dbReference type="ARBA" id="ARBA00022840"/>
    </source>
</evidence>
<feature type="region of interest" description="Disordered" evidence="8">
    <location>
        <begin position="645"/>
        <end position="735"/>
    </location>
</feature>
<dbReference type="PANTHER" id="PTHR47969">
    <property type="entry name" value="CHROMOSOME-ASSOCIATED KINESIN KIF4A-RELATED"/>
    <property type="match status" value="1"/>
</dbReference>
<dbReference type="GO" id="GO:0005875">
    <property type="term" value="C:microtubule associated complex"/>
    <property type="evidence" value="ECO:0007669"/>
    <property type="project" value="TreeGrafter"/>
</dbReference>
<keyword evidence="4 6" id="KW-0067">ATP-binding</keyword>
<evidence type="ECO:0000313" key="10">
    <source>
        <dbReference type="EMBL" id="KAG5467835.1"/>
    </source>
</evidence>
<feature type="binding site" evidence="6">
    <location>
        <begin position="147"/>
        <end position="154"/>
    </location>
    <ligand>
        <name>ATP</name>
        <dbReference type="ChEBI" id="CHEBI:30616"/>
    </ligand>
</feature>
<feature type="compositionally biased region" description="Polar residues" evidence="8">
    <location>
        <begin position="548"/>
        <end position="566"/>
    </location>
</feature>
<feature type="region of interest" description="Disordered" evidence="8">
    <location>
        <begin position="831"/>
        <end position="852"/>
    </location>
</feature>
<evidence type="ECO:0000256" key="3">
    <source>
        <dbReference type="ARBA" id="ARBA00022741"/>
    </source>
</evidence>
<keyword evidence="6" id="KW-0505">Motor protein</keyword>
<feature type="coiled-coil region" evidence="7">
    <location>
        <begin position="496"/>
        <end position="523"/>
    </location>
</feature>
<feature type="domain" description="Kinesin motor" evidence="9">
    <location>
        <begin position="65"/>
        <end position="488"/>
    </location>
</feature>
<comment type="subcellular location">
    <subcellularLocation>
        <location evidence="1">Cytoplasm</location>
    </subcellularLocation>
</comment>
<dbReference type="InterPro" id="IPR019821">
    <property type="entry name" value="Kinesin_motor_CS"/>
</dbReference>
<protein>
    <recommendedName>
        <fullName evidence="9">Kinesin motor domain-containing protein</fullName>
    </recommendedName>
</protein>
<evidence type="ECO:0000259" key="9">
    <source>
        <dbReference type="PROSITE" id="PS50067"/>
    </source>
</evidence>
<evidence type="ECO:0000256" key="8">
    <source>
        <dbReference type="SAM" id="MobiDB-lite"/>
    </source>
</evidence>
<dbReference type="CDD" id="cd00106">
    <property type="entry name" value="KISc"/>
    <property type="match status" value="1"/>
</dbReference>
<organism evidence="10 11">
    <name type="scientific">Leishmania orientalis</name>
    <dbReference type="NCBI Taxonomy" id="2249476"/>
    <lineage>
        <taxon>Eukaryota</taxon>
        <taxon>Discoba</taxon>
        <taxon>Euglenozoa</taxon>
        <taxon>Kinetoplastea</taxon>
        <taxon>Metakinetoplastina</taxon>
        <taxon>Trypanosomatida</taxon>
        <taxon>Trypanosomatidae</taxon>
        <taxon>Leishmaniinae</taxon>
        <taxon>Leishmania</taxon>
    </lineage>
</organism>
<evidence type="ECO:0000256" key="6">
    <source>
        <dbReference type="PROSITE-ProRule" id="PRU00283"/>
    </source>
</evidence>
<keyword evidence="5 7" id="KW-0175">Coiled coil</keyword>
<evidence type="ECO:0000256" key="7">
    <source>
        <dbReference type="SAM" id="Coils"/>
    </source>
</evidence>
<keyword evidence="3 6" id="KW-0547">Nucleotide-binding</keyword>
<dbReference type="GO" id="GO:0008017">
    <property type="term" value="F:microtubule binding"/>
    <property type="evidence" value="ECO:0007669"/>
    <property type="project" value="InterPro"/>
</dbReference>
<dbReference type="InterPro" id="IPR001752">
    <property type="entry name" value="Kinesin_motor_dom"/>
</dbReference>
<dbReference type="PROSITE" id="PS00411">
    <property type="entry name" value="KINESIN_MOTOR_1"/>
    <property type="match status" value="1"/>
</dbReference>
<dbReference type="GeneID" id="92356921"/>
<evidence type="ECO:0000256" key="5">
    <source>
        <dbReference type="ARBA" id="ARBA00023054"/>
    </source>
</evidence>
<evidence type="ECO:0000256" key="2">
    <source>
        <dbReference type="ARBA" id="ARBA00022490"/>
    </source>
</evidence>
<gene>
    <name evidence="10" type="ORF">LSCM4_00920</name>
</gene>
<dbReference type="InterPro" id="IPR036961">
    <property type="entry name" value="Kinesin_motor_dom_sf"/>
</dbReference>
<comment type="caution">
    <text evidence="10">The sequence shown here is derived from an EMBL/GenBank/DDBJ whole genome shotgun (WGS) entry which is preliminary data.</text>
</comment>
<dbReference type="GO" id="GO:0007052">
    <property type="term" value="P:mitotic spindle organization"/>
    <property type="evidence" value="ECO:0007669"/>
    <property type="project" value="TreeGrafter"/>
</dbReference>
<dbReference type="AlphaFoldDB" id="A0A836GLR2"/>
<dbReference type="SUPFAM" id="SSF52540">
    <property type="entry name" value="P-loop containing nucleoside triphosphate hydrolases"/>
    <property type="match status" value="1"/>
</dbReference>
<evidence type="ECO:0000256" key="1">
    <source>
        <dbReference type="ARBA" id="ARBA00004496"/>
    </source>
</evidence>
<proteinExistence type="inferred from homology"/>
<name>A0A836GLR2_9TRYP</name>
<dbReference type="SMART" id="SM00129">
    <property type="entry name" value="KISc"/>
    <property type="match status" value="1"/>
</dbReference>
<dbReference type="KEGG" id="loi:92356921"/>
<dbReference type="GO" id="GO:0005524">
    <property type="term" value="F:ATP binding"/>
    <property type="evidence" value="ECO:0007669"/>
    <property type="project" value="UniProtKB-UniRule"/>
</dbReference>
<dbReference type="PRINTS" id="PR00380">
    <property type="entry name" value="KINESINHEAVY"/>
</dbReference>
<reference evidence="11" key="1">
    <citation type="journal article" date="2021" name="Microbiol. Resour. Announc.">
        <title>LGAAP: Leishmaniinae Genome Assembly and Annotation Pipeline.</title>
        <authorList>
            <person name="Almutairi H."/>
            <person name="Urbaniak M.D."/>
            <person name="Bates M.D."/>
            <person name="Jariyapan N."/>
            <person name="Kwakye-Nuako G."/>
            <person name="Thomaz-Soccol V."/>
            <person name="Al-Salem W.S."/>
            <person name="Dillon R.J."/>
            <person name="Bates P.A."/>
            <person name="Gatherer D."/>
        </authorList>
    </citation>
    <scope>NUCLEOTIDE SEQUENCE [LARGE SCALE GENOMIC DNA]</scope>
</reference>
<feature type="coiled-coil region" evidence="7">
    <location>
        <begin position="590"/>
        <end position="635"/>
    </location>
</feature>